<name>A0A3E2GYE3_SCYLI</name>
<dbReference type="AlphaFoldDB" id="A0A3E2GYE3"/>
<feature type="compositionally biased region" description="Basic and acidic residues" evidence="1">
    <location>
        <begin position="129"/>
        <end position="147"/>
    </location>
</feature>
<dbReference type="STRING" id="5539.A0A3E2GYE3"/>
<sequence>MGPKSSRPLSSEAKPWWATSHFNFKLTERPKYVPGCGPPLAPISLMPPHDKDGIIFDLVNVSGSPRYLVGYKDGRSQVGVPPQHILDWVSSRTLEDWEFQQTNLREKQRLEEELPIIEAKEARRRKKLENKAAKQLEKSRVKKEKTPRSRKRKHIINTRDDGFALRRPSAPGMGLLPPDPSPPAKRYRLAEEISVTSPRRRSGYEGQPSLSIPMQGIVEPMAVDTGSEEDDLNTPTRVALERQLQATLDRPISSNNAMESISISTSPEPFEGSSAMLYPKSSSISTTRSDDAYFEPSLSSRPKSLAKSPRTNNKYLIMKEAAKINDIQSQNDEIEEDEYDIKGILDDEWRRAEDGTIERYFFY</sequence>
<organism evidence="2 3">
    <name type="scientific">Scytalidium lignicola</name>
    <name type="common">Hyphomycete</name>
    <dbReference type="NCBI Taxonomy" id="5539"/>
    <lineage>
        <taxon>Eukaryota</taxon>
        <taxon>Fungi</taxon>
        <taxon>Dikarya</taxon>
        <taxon>Ascomycota</taxon>
        <taxon>Pezizomycotina</taxon>
        <taxon>Leotiomycetes</taxon>
        <taxon>Leotiomycetes incertae sedis</taxon>
        <taxon>Scytalidium</taxon>
    </lineage>
</organism>
<evidence type="ECO:0000256" key="1">
    <source>
        <dbReference type="SAM" id="MobiDB-lite"/>
    </source>
</evidence>
<protein>
    <submittedName>
        <fullName evidence="2">Uncharacterized protein</fullName>
    </submittedName>
</protein>
<proteinExistence type="predicted"/>
<evidence type="ECO:0000313" key="2">
    <source>
        <dbReference type="EMBL" id="RFU26160.1"/>
    </source>
</evidence>
<feature type="non-terminal residue" evidence="2">
    <location>
        <position position="1"/>
    </location>
</feature>
<comment type="caution">
    <text evidence="2">The sequence shown here is derived from an EMBL/GenBank/DDBJ whole genome shotgun (WGS) entry which is preliminary data.</text>
</comment>
<feature type="non-terminal residue" evidence="2">
    <location>
        <position position="363"/>
    </location>
</feature>
<accession>A0A3E2GYE3</accession>
<dbReference type="OrthoDB" id="3543857at2759"/>
<dbReference type="EMBL" id="NCSJ02000280">
    <property type="protein sequence ID" value="RFU26160.1"/>
    <property type="molecule type" value="Genomic_DNA"/>
</dbReference>
<feature type="region of interest" description="Disordered" evidence="1">
    <location>
        <begin position="281"/>
        <end position="309"/>
    </location>
</feature>
<gene>
    <name evidence="2" type="ORF">B7463_g10164</name>
</gene>
<reference evidence="2 3" key="1">
    <citation type="submission" date="2018-05" db="EMBL/GenBank/DDBJ databases">
        <title>Draft genome sequence of Scytalidium lignicola DSM 105466, a ubiquitous saprotrophic fungus.</title>
        <authorList>
            <person name="Buettner E."/>
            <person name="Gebauer A.M."/>
            <person name="Hofrichter M."/>
            <person name="Liers C."/>
            <person name="Kellner H."/>
        </authorList>
    </citation>
    <scope>NUCLEOTIDE SEQUENCE [LARGE SCALE GENOMIC DNA]</scope>
    <source>
        <strain evidence="2 3">DSM 105466</strain>
    </source>
</reference>
<feature type="region of interest" description="Disordered" evidence="1">
    <location>
        <begin position="125"/>
        <end position="184"/>
    </location>
</feature>
<evidence type="ECO:0000313" key="3">
    <source>
        <dbReference type="Proteomes" id="UP000258309"/>
    </source>
</evidence>
<dbReference type="Proteomes" id="UP000258309">
    <property type="component" value="Unassembled WGS sequence"/>
</dbReference>
<keyword evidence="3" id="KW-1185">Reference proteome</keyword>